<dbReference type="Pfam" id="PF01019">
    <property type="entry name" value="G_glu_transpept"/>
    <property type="match status" value="1"/>
</dbReference>
<keyword evidence="6" id="KW-1185">Reference proteome</keyword>
<evidence type="ECO:0008006" key="7">
    <source>
        <dbReference type="Google" id="ProtNLM"/>
    </source>
</evidence>
<feature type="binding site" evidence="3">
    <location>
        <begin position="544"/>
        <end position="545"/>
    </location>
    <ligand>
        <name>L-glutamate</name>
        <dbReference type="ChEBI" id="CHEBI:29985"/>
    </ligand>
</feature>
<dbReference type="Proteomes" id="UP001566132">
    <property type="component" value="Unassembled WGS sequence"/>
</dbReference>
<evidence type="ECO:0000313" key="5">
    <source>
        <dbReference type="EMBL" id="KAL1494055.1"/>
    </source>
</evidence>
<sequence>MVDFKLFLYPELVRKVALLRRRCKGQKHKSTFCNLNDFQEESNKYFSKKCSCRTHLKYTNHNSPNYNFDPQIKRNYMLAGVTILIIVAICVGAYCTGAFSRQNGDGDAALSPSNPTKPLPPSNSILRVFKKAAVCADSVICAQVGKDILEKNGTAVDAAIATLFCNGMVTMQSMGLGGGFLMTIYKRNEKKAHFLNAREKAPLEAKNELYKKDELTSRNGPLAIAVPGELKGYWELYKKFGTLKWKDLVQPTIDICNKGYIMTKHQYTTMTNKPILKDDENFKAWFVDKNNEFKKVGSKIIPQKLCETLALIAENGGNDFYNGTLSKMFLEDIKEAGGIITAKDMENYEVEWLDPITTTFSNNDTLYTAPPPGSGAILSFILGILDGYNFNKESIEDVNSTVLTYHRMIEAFKYAYAKRTELGDLNFVNITGLLSNLTSAEYAANIREKIWDNTTFQDPKHYGAVYYDKGDHGTAHISIIDQNGDAVSVTSSINLYFGNGMTSKQTGIIYNSVMDDFSFPYFKNYFGLPGSPNNEMLPGKRPLSSMSPSIIVDRNGDAKMVVGAAGGTVITSTVAWTVIRTLWFGENVKEAVDAPRIHHQLYPMHIMYEYGILQQVVDGLKGLGHKMHRNFASVVCALIKRNEQIFANADHRKGGDVFGLG</sequence>
<keyword evidence="1" id="KW-1202">Platelet aggregation activating toxin</keyword>
<dbReference type="FunFam" id="3.60.20.40:FF:000001">
    <property type="entry name" value="Gamma-glutamyltranspeptidase 1"/>
    <property type="match status" value="1"/>
</dbReference>
<evidence type="ECO:0000256" key="4">
    <source>
        <dbReference type="SAM" id="Phobius"/>
    </source>
</evidence>
<proteinExistence type="predicted"/>
<dbReference type="InterPro" id="IPR000101">
    <property type="entry name" value="GGT_peptidase"/>
</dbReference>
<feature type="binding site" evidence="3">
    <location>
        <position position="567"/>
    </location>
    <ligand>
        <name>L-glutamate</name>
        <dbReference type="ChEBI" id="CHEBI:29985"/>
    </ligand>
</feature>
<dbReference type="AlphaFoldDB" id="A0ABD1EH80"/>
<keyword evidence="4" id="KW-1133">Transmembrane helix</keyword>
<dbReference type="PANTHER" id="PTHR11686">
    <property type="entry name" value="GAMMA GLUTAMYL TRANSPEPTIDASE"/>
    <property type="match status" value="1"/>
</dbReference>
<evidence type="ECO:0000256" key="1">
    <source>
        <dbReference type="ARBA" id="ARBA00084097"/>
    </source>
</evidence>
<name>A0ABD1EH80_HYPHA</name>
<accession>A0ABD1EH80</accession>
<evidence type="ECO:0000256" key="2">
    <source>
        <dbReference type="PIRSR" id="PIRSR600101-1"/>
    </source>
</evidence>
<organism evidence="5 6">
    <name type="scientific">Hypothenemus hampei</name>
    <name type="common">Coffee berry borer</name>
    <dbReference type="NCBI Taxonomy" id="57062"/>
    <lineage>
        <taxon>Eukaryota</taxon>
        <taxon>Metazoa</taxon>
        <taxon>Ecdysozoa</taxon>
        <taxon>Arthropoda</taxon>
        <taxon>Hexapoda</taxon>
        <taxon>Insecta</taxon>
        <taxon>Pterygota</taxon>
        <taxon>Neoptera</taxon>
        <taxon>Endopterygota</taxon>
        <taxon>Coleoptera</taxon>
        <taxon>Polyphaga</taxon>
        <taxon>Cucujiformia</taxon>
        <taxon>Curculionidae</taxon>
        <taxon>Scolytinae</taxon>
        <taxon>Hypothenemus</taxon>
    </lineage>
</organism>
<keyword evidence="1" id="KW-0800">Toxin</keyword>
<evidence type="ECO:0000256" key="3">
    <source>
        <dbReference type="PIRSR" id="PIRSR600101-2"/>
    </source>
</evidence>
<dbReference type="EMBL" id="JBDJPC010000007">
    <property type="protein sequence ID" value="KAL1494055.1"/>
    <property type="molecule type" value="Genomic_DNA"/>
</dbReference>
<keyword evidence="1" id="KW-1199">Hemostasis impairing toxin</keyword>
<comment type="caution">
    <text evidence="5">The sequence shown here is derived from an EMBL/GenBank/DDBJ whole genome shotgun (WGS) entry which is preliminary data.</text>
</comment>
<dbReference type="InterPro" id="IPR043138">
    <property type="entry name" value="GGT_lsub"/>
</dbReference>
<feature type="binding site" evidence="3">
    <location>
        <begin position="492"/>
        <end position="494"/>
    </location>
    <ligand>
        <name>L-glutamate</name>
        <dbReference type="ChEBI" id="CHEBI:29985"/>
    </ligand>
</feature>
<feature type="active site" description="Nucleophile" evidence="2">
    <location>
        <position position="474"/>
    </location>
</feature>
<keyword evidence="4" id="KW-0812">Transmembrane</keyword>
<keyword evidence="4" id="KW-0472">Membrane</keyword>
<dbReference type="SUPFAM" id="SSF56235">
    <property type="entry name" value="N-terminal nucleophile aminohydrolases (Ntn hydrolases)"/>
    <property type="match status" value="1"/>
</dbReference>
<dbReference type="GO" id="GO:0036374">
    <property type="term" value="F:glutathione hydrolase activity"/>
    <property type="evidence" value="ECO:0007669"/>
    <property type="project" value="UniProtKB-ARBA"/>
</dbReference>
<gene>
    <name evidence="5" type="ORF">ABEB36_009714</name>
</gene>
<dbReference type="PANTHER" id="PTHR11686:SF9">
    <property type="entry name" value="RE13973P"/>
    <property type="match status" value="1"/>
</dbReference>
<evidence type="ECO:0000313" key="6">
    <source>
        <dbReference type="Proteomes" id="UP001566132"/>
    </source>
</evidence>
<dbReference type="FunFam" id="1.10.246.130:FF:000002">
    <property type="entry name" value="glutathione hydrolase 1 proenzyme"/>
    <property type="match status" value="1"/>
</dbReference>
<protein>
    <recommendedName>
        <fullName evidence="7">Glutathione hydrolase 1 proenzyme-like</fullName>
    </recommendedName>
</protein>
<dbReference type="InterPro" id="IPR029055">
    <property type="entry name" value="Ntn_hydrolases_N"/>
</dbReference>
<reference evidence="5 6" key="1">
    <citation type="submission" date="2024-05" db="EMBL/GenBank/DDBJ databases">
        <title>Genetic variation in Jamaican populations of the coffee berry borer (Hypothenemus hampei).</title>
        <authorList>
            <person name="Errbii M."/>
            <person name="Myrie A."/>
        </authorList>
    </citation>
    <scope>NUCLEOTIDE SEQUENCE [LARGE SCALE GENOMIC DNA]</scope>
    <source>
        <strain evidence="5">JA-Hopewell-2020-01-JO</strain>
        <tissue evidence="5">Whole body</tissue>
    </source>
</reference>
<dbReference type="InterPro" id="IPR043137">
    <property type="entry name" value="GGT_ssub_C"/>
</dbReference>
<dbReference type="Gene3D" id="1.10.246.130">
    <property type="match status" value="1"/>
</dbReference>
<feature type="transmembrane region" description="Helical" evidence="4">
    <location>
        <begin position="76"/>
        <end position="94"/>
    </location>
</feature>
<feature type="binding site" evidence="3">
    <location>
        <position position="516"/>
    </location>
    <ligand>
        <name>L-glutamate</name>
        <dbReference type="ChEBI" id="CHEBI:29985"/>
    </ligand>
</feature>
<dbReference type="Gene3D" id="3.60.20.40">
    <property type="match status" value="1"/>
</dbReference>
<dbReference type="NCBIfam" id="TIGR00066">
    <property type="entry name" value="g_glut_trans"/>
    <property type="match status" value="1"/>
</dbReference>
<feature type="binding site" evidence="3">
    <location>
        <position position="198"/>
    </location>
    <ligand>
        <name>L-glutamate</name>
        <dbReference type="ChEBI" id="CHEBI:29985"/>
    </ligand>
</feature>
<dbReference type="PRINTS" id="PR01210">
    <property type="entry name" value="GGTRANSPTASE"/>
</dbReference>